<dbReference type="Proteomes" id="UP001178507">
    <property type="component" value="Unassembled WGS sequence"/>
</dbReference>
<sequence>MAPKKQGGYDDKKDKTDTKVKDTKKEQDKESEPVQHPEARSSNESMFAPANVNNNIEELTSEFNKLSLAEQLVVAKSFESFNEQFKKRKSAIKSVKQIQQKIENSNKKKDPKEKELSERYKKTPLMVRVWFEGQVYEIEIFLSDRLGTLRQLLCRKLGLKKDQKMGFQMDGQPLLKKDDQEPSNTTFLYTLNNIQNGAELTLSLIESPHGVNDDNGDNDDNDEVIGSDDVNNQSGSSDDDTEQ</sequence>
<feature type="compositionally biased region" description="Basic and acidic residues" evidence="1">
    <location>
        <begin position="7"/>
        <end position="41"/>
    </location>
</feature>
<name>A0AA36IG75_9DINO</name>
<comment type="caution">
    <text evidence="2">The sequence shown here is derived from an EMBL/GenBank/DDBJ whole genome shotgun (WGS) entry which is preliminary data.</text>
</comment>
<proteinExistence type="predicted"/>
<feature type="compositionally biased region" description="Basic and acidic residues" evidence="1">
    <location>
        <begin position="104"/>
        <end position="116"/>
    </location>
</feature>
<evidence type="ECO:0008006" key="4">
    <source>
        <dbReference type="Google" id="ProtNLM"/>
    </source>
</evidence>
<dbReference type="EMBL" id="CAUJNA010001471">
    <property type="protein sequence ID" value="CAJ1387178.1"/>
    <property type="molecule type" value="Genomic_DNA"/>
</dbReference>
<feature type="region of interest" description="Disordered" evidence="1">
    <location>
        <begin position="207"/>
        <end position="243"/>
    </location>
</feature>
<evidence type="ECO:0000313" key="2">
    <source>
        <dbReference type="EMBL" id="CAJ1387178.1"/>
    </source>
</evidence>
<feature type="region of interest" description="Disordered" evidence="1">
    <location>
        <begin position="1"/>
        <end position="49"/>
    </location>
</feature>
<organism evidence="2 3">
    <name type="scientific">Effrenium voratum</name>
    <dbReference type="NCBI Taxonomy" id="2562239"/>
    <lineage>
        <taxon>Eukaryota</taxon>
        <taxon>Sar</taxon>
        <taxon>Alveolata</taxon>
        <taxon>Dinophyceae</taxon>
        <taxon>Suessiales</taxon>
        <taxon>Symbiodiniaceae</taxon>
        <taxon>Effrenium</taxon>
    </lineage>
</organism>
<dbReference type="AlphaFoldDB" id="A0AA36IG75"/>
<feature type="region of interest" description="Disordered" evidence="1">
    <location>
        <begin position="97"/>
        <end position="116"/>
    </location>
</feature>
<evidence type="ECO:0000313" key="3">
    <source>
        <dbReference type="Proteomes" id="UP001178507"/>
    </source>
</evidence>
<accession>A0AA36IG75</accession>
<feature type="compositionally biased region" description="Acidic residues" evidence="1">
    <location>
        <begin position="214"/>
        <end position="226"/>
    </location>
</feature>
<evidence type="ECO:0000256" key="1">
    <source>
        <dbReference type="SAM" id="MobiDB-lite"/>
    </source>
</evidence>
<reference evidence="2" key="1">
    <citation type="submission" date="2023-08" db="EMBL/GenBank/DDBJ databases">
        <authorList>
            <person name="Chen Y."/>
            <person name="Shah S."/>
            <person name="Dougan E. K."/>
            <person name="Thang M."/>
            <person name="Chan C."/>
        </authorList>
    </citation>
    <scope>NUCLEOTIDE SEQUENCE</scope>
</reference>
<gene>
    <name evidence="2" type="ORF">EVOR1521_LOCUS13305</name>
</gene>
<protein>
    <recommendedName>
        <fullName evidence="4">Ubiquitin-like domain-containing protein</fullName>
    </recommendedName>
</protein>
<keyword evidence="3" id="KW-1185">Reference proteome</keyword>